<organism evidence="2 3">
    <name type="scientific">Leishmania enriettii</name>
    <dbReference type="NCBI Taxonomy" id="5663"/>
    <lineage>
        <taxon>Eukaryota</taxon>
        <taxon>Discoba</taxon>
        <taxon>Euglenozoa</taxon>
        <taxon>Kinetoplastea</taxon>
        <taxon>Metakinetoplastina</taxon>
        <taxon>Trypanosomatida</taxon>
        <taxon>Trypanosomatidae</taxon>
        <taxon>Leishmaniinae</taxon>
        <taxon>Leishmania</taxon>
    </lineage>
</organism>
<reference evidence="2 3" key="1">
    <citation type="submission" date="2021-02" db="EMBL/GenBank/DDBJ databases">
        <title>Leishmania (Mundinia) enrietti genome sequencing and assembly.</title>
        <authorList>
            <person name="Almutairi H."/>
            <person name="Gatherer D."/>
        </authorList>
    </citation>
    <scope>NUCLEOTIDE SEQUENCE [LARGE SCALE GENOMIC DNA]</scope>
    <source>
        <strain evidence="2">CUR178</strain>
    </source>
</reference>
<keyword evidence="3" id="KW-1185">Reference proteome</keyword>
<protein>
    <submittedName>
        <fullName evidence="2">Uncharacterized protein</fullName>
    </submittedName>
</protein>
<evidence type="ECO:0000313" key="3">
    <source>
        <dbReference type="Proteomes" id="UP000674179"/>
    </source>
</evidence>
<dbReference type="OrthoDB" id="264315at2759"/>
<name>A0A836FZB5_LEIEN</name>
<dbReference type="Proteomes" id="UP000674179">
    <property type="component" value="Chromosome 31"/>
</dbReference>
<keyword evidence="1" id="KW-1133">Transmembrane helix</keyword>
<dbReference type="KEGG" id="lenr:94170007"/>
<dbReference type="AlphaFoldDB" id="A0A836FZB5"/>
<sequence length="169" mass="18256">MAVPSERSSTGVPPRVIFVIVLSSVWVLGVIMYFIFYYLQRKRAARRGRQEADAEAAQTRGIPYGGPASPFGSPYARPPVALGTVVAFQEVPVAVAGSTDVSPSNPEGAPHTVAWRAPAQLPPLYPGVVMEQRQQPENATESAIVYGTSSYYMRPDAPQMADTVHVKPQ</sequence>
<comment type="caution">
    <text evidence="2">The sequence shown here is derived from an EMBL/GenBank/DDBJ whole genome shotgun (WGS) entry which is preliminary data.</text>
</comment>
<dbReference type="GeneID" id="94170007"/>
<gene>
    <name evidence="2" type="ORF">CUR178_02747</name>
</gene>
<accession>A0A836FZB5</accession>
<dbReference type="RefSeq" id="XP_067690600.1">
    <property type="nucleotide sequence ID" value="XM_067834497.1"/>
</dbReference>
<evidence type="ECO:0000256" key="1">
    <source>
        <dbReference type="SAM" id="Phobius"/>
    </source>
</evidence>
<dbReference type="EMBL" id="JAFHKP010000031">
    <property type="protein sequence ID" value="KAG5472077.1"/>
    <property type="molecule type" value="Genomic_DNA"/>
</dbReference>
<keyword evidence="1" id="KW-0812">Transmembrane</keyword>
<evidence type="ECO:0000313" key="2">
    <source>
        <dbReference type="EMBL" id="KAG5472077.1"/>
    </source>
</evidence>
<keyword evidence="1" id="KW-0472">Membrane</keyword>
<feature type="transmembrane region" description="Helical" evidence="1">
    <location>
        <begin position="16"/>
        <end position="39"/>
    </location>
</feature>
<proteinExistence type="predicted"/>